<comment type="caution">
    <text evidence="4">The sequence shown here is derived from an EMBL/GenBank/DDBJ whole genome shotgun (WGS) entry which is preliminary data.</text>
</comment>
<keyword evidence="1" id="KW-1133">Transmembrane helix</keyword>
<keyword evidence="1" id="KW-0472">Membrane</keyword>
<keyword evidence="2" id="KW-0732">Signal</keyword>
<keyword evidence="1" id="KW-0812">Transmembrane</keyword>
<gene>
    <name evidence="4" type="ORF">BFP71_16230</name>
</gene>
<dbReference type="InterPro" id="IPR013099">
    <property type="entry name" value="K_chnl_dom"/>
</dbReference>
<feature type="domain" description="Potassium channel" evidence="3">
    <location>
        <begin position="531"/>
        <end position="597"/>
    </location>
</feature>
<dbReference type="AlphaFoldDB" id="A0A1E5T0U9"/>
<dbReference type="EMBL" id="MDGQ01000005">
    <property type="protein sequence ID" value="OEK04975.1"/>
    <property type="molecule type" value="Genomic_DNA"/>
</dbReference>
<evidence type="ECO:0000256" key="2">
    <source>
        <dbReference type="SAM" id="SignalP"/>
    </source>
</evidence>
<evidence type="ECO:0000313" key="5">
    <source>
        <dbReference type="Proteomes" id="UP000095552"/>
    </source>
</evidence>
<proteinExistence type="predicted"/>
<feature type="transmembrane region" description="Helical" evidence="1">
    <location>
        <begin position="530"/>
        <end position="555"/>
    </location>
</feature>
<dbReference type="OrthoDB" id="840832at2"/>
<evidence type="ECO:0000259" key="3">
    <source>
        <dbReference type="Pfam" id="PF07885"/>
    </source>
</evidence>
<protein>
    <recommendedName>
        <fullName evidence="3">Potassium channel domain-containing protein</fullName>
    </recommendedName>
</protein>
<organism evidence="4 5">
    <name type="scientific">Roseivirga misakiensis</name>
    <dbReference type="NCBI Taxonomy" id="1563681"/>
    <lineage>
        <taxon>Bacteria</taxon>
        <taxon>Pseudomonadati</taxon>
        <taxon>Bacteroidota</taxon>
        <taxon>Cytophagia</taxon>
        <taxon>Cytophagales</taxon>
        <taxon>Roseivirgaceae</taxon>
        <taxon>Roseivirga</taxon>
    </lineage>
</organism>
<dbReference type="RefSeq" id="WP_141719787.1">
    <property type="nucleotide sequence ID" value="NZ_MDGQ01000005.1"/>
</dbReference>
<dbReference type="Pfam" id="PF07885">
    <property type="entry name" value="Ion_trans_2"/>
    <property type="match status" value="1"/>
</dbReference>
<dbReference type="SUPFAM" id="SSF81324">
    <property type="entry name" value="Voltage-gated potassium channels"/>
    <property type="match status" value="1"/>
</dbReference>
<feature type="chain" id="PRO_5009185879" description="Potassium channel domain-containing protein" evidence="2">
    <location>
        <begin position="19"/>
        <end position="601"/>
    </location>
</feature>
<evidence type="ECO:0000313" key="4">
    <source>
        <dbReference type="EMBL" id="OEK04975.1"/>
    </source>
</evidence>
<reference evidence="4 5" key="1">
    <citation type="submission" date="2016-08" db="EMBL/GenBank/DDBJ databases">
        <title>Draft genome of Fabibacter sp. strain SK-8.</title>
        <authorList>
            <person name="Wong S.-K."/>
            <person name="Hamasaki K."/>
            <person name="Yoshizawa S."/>
        </authorList>
    </citation>
    <scope>NUCLEOTIDE SEQUENCE [LARGE SCALE GENOMIC DNA]</scope>
    <source>
        <strain evidence="4 5">SK-8</strain>
    </source>
</reference>
<accession>A0A1E5T0U9</accession>
<feature type="transmembrane region" description="Helical" evidence="1">
    <location>
        <begin position="405"/>
        <end position="423"/>
    </location>
</feature>
<dbReference type="Proteomes" id="UP000095552">
    <property type="component" value="Unassembled WGS sequence"/>
</dbReference>
<feature type="transmembrane region" description="Helical" evidence="1">
    <location>
        <begin position="575"/>
        <end position="596"/>
    </location>
</feature>
<feature type="signal peptide" evidence="2">
    <location>
        <begin position="1"/>
        <end position="18"/>
    </location>
</feature>
<sequence length="601" mass="69750">MRYLILGFCLVLSTLSVAQTDHSGWPTYSYTELFQMIEDEEDTIFNMENAIIKFEPSTDSLFKYELEKESFKLITERKDSVIIDKHIRLSNVLFGYTESGYGERSFQVALDRFHFKKSVYLNTPYNLLIINSSFEEGLEVFQFYENPSSDFVQLWFVGNVINQGLDLGTAFRNTVQTQVLVRKCTLSGNSIVVSQHSVGDLIMHENIIETDYFSFSNRQEKPAGQTNTEFINNKINSEEIHFSLITKGIDYIKLAKNNFSNPIMLSIDDLSANSSIITWDQFSGKIIDTEVFSYWGIDVFGLFDNKDYQPQRGITDITYYLDHARIEERGVYNAELAIRGKFYNYFKERHDIEAANAIYREIKELETQRLAYLYSKNPNFNTFFKWRINQFLKVFSGYGTEPERAIAFSVYVVLAFALVYLFFPNHWDSHGKNRIMDRYRFFLKYVNKDSGIHEVYLDERKPELLASEDFRAYLQEQGKTAPKFFMATAQPLYRWSVAGTKTASWLLSKVDVLKGKWSETEESKRGLKTVLLMSAFMISLTYDIFIKILNALMLSINTFTTLGFGEIPIKGLPRYLAIIQGFIGWFMLTIFSVSLISQLLN</sequence>
<name>A0A1E5T0U9_9BACT</name>
<evidence type="ECO:0000256" key="1">
    <source>
        <dbReference type="SAM" id="Phobius"/>
    </source>
</evidence>
<keyword evidence="5" id="KW-1185">Reference proteome</keyword>